<dbReference type="OrthoDB" id="9998011at2759"/>
<evidence type="ECO:0000259" key="1">
    <source>
        <dbReference type="Pfam" id="PF07703"/>
    </source>
</evidence>
<accession>A0A4Y2TB84</accession>
<dbReference type="EMBL" id="BGPR01026746">
    <property type="protein sequence ID" value="GBN96733.1"/>
    <property type="molecule type" value="Genomic_DNA"/>
</dbReference>
<gene>
    <name evidence="3" type="ORF">AVEN_169551_1</name>
    <name evidence="2" type="ORF">AVEN_258537_1</name>
</gene>
<keyword evidence="4" id="KW-1185">Reference proteome</keyword>
<protein>
    <recommendedName>
        <fullName evidence="1">Alpha-2-macroglobulin bait region domain-containing protein</fullName>
    </recommendedName>
</protein>
<dbReference type="Pfam" id="PF07703">
    <property type="entry name" value="A2M_BRD"/>
    <property type="match status" value="1"/>
</dbReference>
<sequence>VTFAFADQQAQPGTETAIQITSSPNSLCGVKVVDKSISLLDSAIC</sequence>
<reference evidence="3 4" key="1">
    <citation type="journal article" date="2019" name="Sci. Rep.">
        <title>Orb-weaving spider Araneus ventricosus genome elucidates the spidroin gene catalogue.</title>
        <authorList>
            <person name="Kono N."/>
            <person name="Nakamura H."/>
            <person name="Ohtoshi R."/>
            <person name="Moran D.A.P."/>
            <person name="Shinohara A."/>
            <person name="Yoshida Y."/>
            <person name="Fujiwara M."/>
            <person name="Mori M."/>
            <person name="Tomita M."/>
            <person name="Arakawa K."/>
        </authorList>
    </citation>
    <scope>NUCLEOTIDE SEQUENCE [LARGE SCALE GENOMIC DNA]</scope>
</reference>
<dbReference type="EMBL" id="BGPR01026748">
    <property type="protein sequence ID" value="GBN96736.1"/>
    <property type="molecule type" value="Genomic_DNA"/>
</dbReference>
<dbReference type="Proteomes" id="UP000499080">
    <property type="component" value="Unassembled WGS sequence"/>
</dbReference>
<dbReference type="InterPro" id="IPR011625">
    <property type="entry name" value="A2M_N_BRD"/>
</dbReference>
<feature type="non-terminal residue" evidence="3">
    <location>
        <position position="1"/>
    </location>
</feature>
<proteinExistence type="predicted"/>
<dbReference type="AlphaFoldDB" id="A0A4Y2TB84"/>
<name>A0A4Y2TB84_ARAVE</name>
<evidence type="ECO:0000313" key="2">
    <source>
        <dbReference type="EMBL" id="GBN96733.1"/>
    </source>
</evidence>
<organism evidence="3 4">
    <name type="scientific">Araneus ventricosus</name>
    <name type="common">Orbweaver spider</name>
    <name type="synonym">Epeira ventricosa</name>
    <dbReference type="NCBI Taxonomy" id="182803"/>
    <lineage>
        <taxon>Eukaryota</taxon>
        <taxon>Metazoa</taxon>
        <taxon>Ecdysozoa</taxon>
        <taxon>Arthropoda</taxon>
        <taxon>Chelicerata</taxon>
        <taxon>Arachnida</taxon>
        <taxon>Araneae</taxon>
        <taxon>Araneomorphae</taxon>
        <taxon>Entelegynae</taxon>
        <taxon>Araneoidea</taxon>
        <taxon>Araneidae</taxon>
        <taxon>Araneus</taxon>
    </lineage>
</organism>
<evidence type="ECO:0000313" key="4">
    <source>
        <dbReference type="Proteomes" id="UP000499080"/>
    </source>
</evidence>
<feature type="domain" description="Alpha-2-macroglobulin bait region" evidence="1">
    <location>
        <begin position="4"/>
        <end position="40"/>
    </location>
</feature>
<evidence type="ECO:0000313" key="3">
    <source>
        <dbReference type="EMBL" id="GBN96736.1"/>
    </source>
</evidence>
<comment type="caution">
    <text evidence="3">The sequence shown here is derived from an EMBL/GenBank/DDBJ whole genome shotgun (WGS) entry which is preliminary data.</text>
</comment>
<dbReference type="Gene3D" id="6.20.50.160">
    <property type="match status" value="1"/>
</dbReference>